<evidence type="ECO:0000313" key="2">
    <source>
        <dbReference type="EMBL" id="RQK78699.1"/>
    </source>
</evidence>
<evidence type="ECO:0008006" key="5">
    <source>
        <dbReference type="Google" id="ProtNLM"/>
    </source>
</evidence>
<comment type="caution">
    <text evidence="2">The sequence shown here is derived from an EMBL/GenBank/DDBJ whole genome shotgun (WGS) entry which is preliminary data.</text>
</comment>
<evidence type="ECO:0000313" key="4">
    <source>
        <dbReference type="Proteomes" id="UP000283666"/>
    </source>
</evidence>
<protein>
    <recommendedName>
        <fullName evidence="5">Phage associated protein</fullName>
    </recommendedName>
</protein>
<dbReference type="Proteomes" id="UP000283666">
    <property type="component" value="Unassembled WGS sequence"/>
</dbReference>
<dbReference type="RefSeq" id="WP_002255690.1">
    <property type="nucleotide sequence ID" value="NZ_CP023813.1"/>
</dbReference>
<sequence length="499" mass="53111">MNVNQLTQETIELMKSAQANGEPLNKGYTQPTSPTTGLQIYDLSAPSQKLYPVLTPLRNRIPRVGGGRAIDSNWKAITNINVGNQRAGISEGKRGGVINHEIVERNARFRAIGLENQVTFEADYAARGFEDVRALAVAQTLQATMIAEEMILLGGNTSLKSGVTPTPTAAVSNDATGKISGNTLSVICVALSLQAYWDVAGANNGAIGQSLNIKTAQVPAKITRQNADGSTDTFGGGSAQKSAAASVSGIATGKKVTAMVPAVRGAVAYAWFWGAAGSEKLGAVTTSAKVDILADAEGTQTAASLPSEDNSTSILEFDGLLTQIALPDSGAYWADNKGRGLTSDNAGGVYEFEEAFAHFFTRYRLSPDTIYVNARDLAALTKLIIGSNGAPMIKLNVDVNNTANIRAGVVVGSYMNKITGDDLNIVVHPNLPAGTYLFYSSRLPAYVQGIGNLLQVRTRQEYYQIEWPLRTRMYEYGVYADEVLQGMFMPAFGMITNVG</sequence>
<reference evidence="2 4" key="2">
    <citation type="submission" date="2017-09" db="EMBL/GenBank/DDBJ databases">
        <title>Phenotypic and genotypic characterization of Colombian isolates of Neisseria meningitidis recovered from invasive disease.</title>
        <authorList>
            <person name="Duarte C."/>
            <person name="Gabastou J.M."/>
            <person name="Moreno J."/>
        </authorList>
    </citation>
    <scope>NUCLEOTIDE SEQUENCE [LARGE SCALE GENOMIC DNA]</scope>
    <source>
        <strain evidence="2 4">INS-Nm1012</strain>
    </source>
</reference>
<gene>
    <name evidence="1" type="ORF">CIJ84_02220</name>
    <name evidence="2" type="ORF">COH52_05815</name>
</gene>
<proteinExistence type="predicted"/>
<dbReference type="EMBL" id="NVYQ01000028">
    <property type="protein sequence ID" value="RGB18710.1"/>
    <property type="molecule type" value="Genomic_DNA"/>
</dbReference>
<organism evidence="2 4">
    <name type="scientific">Neisseria meningitidis</name>
    <dbReference type="NCBI Taxonomy" id="487"/>
    <lineage>
        <taxon>Bacteria</taxon>
        <taxon>Pseudomonadati</taxon>
        <taxon>Pseudomonadota</taxon>
        <taxon>Betaproteobacteria</taxon>
        <taxon>Neisseriales</taxon>
        <taxon>Neisseriaceae</taxon>
        <taxon>Neisseria</taxon>
    </lineage>
</organism>
<dbReference type="Proteomes" id="UP000260504">
    <property type="component" value="Unassembled WGS sequence"/>
</dbReference>
<name>A0A425B2Z6_NEIME</name>
<evidence type="ECO:0000313" key="1">
    <source>
        <dbReference type="EMBL" id="RGB18710.1"/>
    </source>
</evidence>
<evidence type="ECO:0000313" key="3">
    <source>
        <dbReference type="Proteomes" id="UP000260504"/>
    </source>
</evidence>
<accession>A0A425B2Z6</accession>
<dbReference type="EMBL" id="NWZY01000013">
    <property type="protein sequence ID" value="RQK78699.1"/>
    <property type="molecule type" value="Genomic_DNA"/>
</dbReference>
<reference evidence="1 3" key="1">
    <citation type="submission" date="2017-08" db="EMBL/GenBank/DDBJ databases">
        <title>Meningococcal Conjunctivitis and Endemic Carriage at a Military Recruit Training Center.</title>
        <authorList>
            <person name="Bobb A.J."/>
            <person name="Galac M.R."/>
            <person name="Snesrud E."/>
            <person name="Clagett C.D."/>
        </authorList>
    </citation>
    <scope>NUCLEOTIDE SEQUENCE [LARGE SCALE GENOMIC DNA]</scope>
    <source>
        <strain evidence="1 3">MRSN431200</strain>
    </source>
</reference>
<dbReference type="AlphaFoldDB" id="A0A425B2Z6"/>